<comment type="similarity">
    <text evidence="2">Belongs to the GMC oxidoreductase family.</text>
</comment>
<dbReference type="SUPFAM" id="SSF54373">
    <property type="entry name" value="FAD-linked reductases, C-terminal domain"/>
    <property type="match status" value="1"/>
</dbReference>
<dbReference type="PANTHER" id="PTHR42784:SF1">
    <property type="entry name" value="PYRANOSE 2-OXIDASE"/>
    <property type="match status" value="1"/>
</dbReference>
<keyword evidence="5" id="KW-0560">Oxidoreductase</keyword>
<dbReference type="InterPro" id="IPR036188">
    <property type="entry name" value="FAD/NAD-bd_sf"/>
</dbReference>
<proteinExistence type="inferred from homology"/>
<dbReference type="InterPro" id="IPR051473">
    <property type="entry name" value="P2Ox-like"/>
</dbReference>
<gene>
    <name evidence="8" type="ORF">J7I42_30345</name>
</gene>
<name>A0ABS3Z4G2_9BACT</name>
<comment type="caution">
    <text evidence="8">The sequence shown here is derived from an EMBL/GenBank/DDBJ whole genome shotgun (WGS) entry which is preliminary data.</text>
</comment>
<reference evidence="8 9" key="1">
    <citation type="submission" date="2021-03" db="EMBL/GenBank/DDBJ databases">
        <title>Assistant Professor.</title>
        <authorList>
            <person name="Huq M.A."/>
        </authorList>
    </citation>
    <scope>NUCLEOTIDE SEQUENCE [LARGE SCALE GENOMIC DNA]</scope>
    <source>
        <strain evidence="8 9">MAH-29</strain>
    </source>
</reference>
<evidence type="ECO:0000256" key="2">
    <source>
        <dbReference type="ARBA" id="ARBA00010790"/>
    </source>
</evidence>
<evidence type="ECO:0000259" key="7">
    <source>
        <dbReference type="Pfam" id="PF05199"/>
    </source>
</evidence>
<evidence type="ECO:0000256" key="3">
    <source>
        <dbReference type="ARBA" id="ARBA00022630"/>
    </source>
</evidence>
<evidence type="ECO:0008006" key="10">
    <source>
        <dbReference type="Google" id="ProtNLM"/>
    </source>
</evidence>
<organism evidence="8 9">
    <name type="scientific">Niastella soli</name>
    <dbReference type="NCBI Taxonomy" id="2821487"/>
    <lineage>
        <taxon>Bacteria</taxon>
        <taxon>Pseudomonadati</taxon>
        <taxon>Bacteroidota</taxon>
        <taxon>Chitinophagia</taxon>
        <taxon>Chitinophagales</taxon>
        <taxon>Chitinophagaceae</taxon>
        <taxon>Niastella</taxon>
    </lineage>
</organism>
<dbReference type="Pfam" id="PF00732">
    <property type="entry name" value="GMC_oxred_N"/>
    <property type="match status" value="1"/>
</dbReference>
<keyword evidence="4" id="KW-0274">FAD</keyword>
<evidence type="ECO:0000256" key="1">
    <source>
        <dbReference type="ARBA" id="ARBA00001974"/>
    </source>
</evidence>
<dbReference type="RefSeq" id="WP_209143388.1">
    <property type="nucleotide sequence ID" value="NZ_JAGHKO010000014.1"/>
</dbReference>
<dbReference type="Gene3D" id="3.50.50.60">
    <property type="entry name" value="FAD/NAD(P)-binding domain"/>
    <property type="match status" value="3"/>
</dbReference>
<comment type="cofactor">
    <cofactor evidence="1">
        <name>FAD</name>
        <dbReference type="ChEBI" id="CHEBI:57692"/>
    </cofactor>
</comment>
<feature type="domain" description="Glucose-methanol-choline oxidoreductase C-terminal" evidence="7">
    <location>
        <begin position="407"/>
        <end position="513"/>
    </location>
</feature>
<evidence type="ECO:0000313" key="8">
    <source>
        <dbReference type="EMBL" id="MBO9204627.1"/>
    </source>
</evidence>
<dbReference type="SUPFAM" id="SSF51905">
    <property type="entry name" value="FAD/NAD(P)-binding domain"/>
    <property type="match status" value="1"/>
</dbReference>
<dbReference type="EMBL" id="JAGHKO010000014">
    <property type="protein sequence ID" value="MBO9204627.1"/>
    <property type="molecule type" value="Genomic_DNA"/>
</dbReference>
<evidence type="ECO:0000256" key="5">
    <source>
        <dbReference type="ARBA" id="ARBA00023002"/>
    </source>
</evidence>
<evidence type="ECO:0000313" key="9">
    <source>
        <dbReference type="Proteomes" id="UP000677244"/>
    </source>
</evidence>
<dbReference type="Pfam" id="PF05199">
    <property type="entry name" value="GMC_oxred_C"/>
    <property type="match status" value="1"/>
</dbReference>
<keyword evidence="3" id="KW-0285">Flavoprotein</keyword>
<protein>
    <recommendedName>
        <fullName evidence="10">Glucose 2-oxidase</fullName>
    </recommendedName>
</protein>
<sequence>MKRITCDALIIGAGPSGSTYARVLVSEGLKTIMVDTGPQYSKRPGENLKNSFPFQRNMGNFASMIRGFLHLISVPTSGGSSAFLDPITYKPDSGFIKNAMNPRQDPNKNLDGAAAAYSVGGMLLHWTGAVPRHHPELERIKFISNDEWEDLYTEAEKILNKHTDVYEKSIRNSVLKDVLSSYYPHLKYPYHVQNLPMGAERSSINSELVRFTGTDTILSPIIDNPEINDGRFEIRPQHRVKRLHVENGAVVYAEVDDLQNGERINIYASRFIVACGTIMSAQLLWASGIRPEALGRYLYDHPIAFCQVILSKELIEKMSSELRSSENKLSFAANDPLPIPINDPAPNIWIPVSEGRPWHCQITKDAFHYGDLPANVDDRVIVDLRWFARIETRPENRVIFEEDIFNEFGMPQPTFEYGFSEADAKLMHEMMIDMTNAAQSLGGFLPGSEPKFMPWGLCLHAQGTCRMGEKDDGKSVVDPYSKVWNIDNLYIGGNSIIPTSNACNPTLTNVALAVRGARNIVNNK</sequence>
<dbReference type="Proteomes" id="UP000677244">
    <property type="component" value="Unassembled WGS sequence"/>
</dbReference>
<evidence type="ECO:0000256" key="4">
    <source>
        <dbReference type="ARBA" id="ARBA00022827"/>
    </source>
</evidence>
<evidence type="ECO:0000259" key="6">
    <source>
        <dbReference type="Pfam" id="PF00732"/>
    </source>
</evidence>
<dbReference type="PANTHER" id="PTHR42784">
    <property type="entry name" value="PYRANOSE 2-OXIDASE"/>
    <property type="match status" value="1"/>
</dbReference>
<dbReference type="InterPro" id="IPR000172">
    <property type="entry name" value="GMC_OxRdtase_N"/>
</dbReference>
<keyword evidence="9" id="KW-1185">Reference proteome</keyword>
<dbReference type="InterPro" id="IPR007867">
    <property type="entry name" value="GMC_OxRtase_C"/>
</dbReference>
<feature type="domain" description="Glucose-methanol-choline oxidoreductase N-terminal" evidence="6">
    <location>
        <begin position="233"/>
        <end position="302"/>
    </location>
</feature>
<accession>A0ABS3Z4G2</accession>